<dbReference type="InterPro" id="IPR025890">
    <property type="entry name" value="Abhydrolase_bac"/>
</dbReference>
<organism evidence="2 3">
    <name type="scientific">Lignipirellula cremea</name>
    <dbReference type="NCBI Taxonomy" id="2528010"/>
    <lineage>
        <taxon>Bacteria</taxon>
        <taxon>Pseudomonadati</taxon>
        <taxon>Planctomycetota</taxon>
        <taxon>Planctomycetia</taxon>
        <taxon>Pirellulales</taxon>
        <taxon>Pirellulaceae</taxon>
        <taxon>Lignipirellula</taxon>
    </lineage>
</organism>
<evidence type="ECO:0000313" key="3">
    <source>
        <dbReference type="Proteomes" id="UP000317648"/>
    </source>
</evidence>
<protein>
    <submittedName>
        <fullName evidence="2">Alpha/beta hydrolase family protein</fullName>
    </submittedName>
</protein>
<dbReference type="Pfam" id="PF12715">
    <property type="entry name" value="Abhydrolase_7"/>
    <property type="match status" value="1"/>
</dbReference>
<keyword evidence="3" id="KW-1185">Reference proteome</keyword>
<dbReference type="SUPFAM" id="SSF53474">
    <property type="entry name" value="alpha/beta-Hydrolases"/>
    <property type="match status" value="1"/>
</dbReference>
<dbReference type="Gene3D" id="3.40.50.1820">
    <property type="entry name" value="alpha/beta hydrolase"/>
    <property type="match status" value="1"/>
</dbReference>
<feature type="signal peptide" evidence="1">
    <location>
        <begin position="1"/>
        <end position="19"/>
    </location>
</feature>
<accession>A0A518DKF0</accession>
<dbReference type="Proteomes" id="UP000317648">
    <property type="component" value="Chromosome"/>
</dbReference>
<dbReference type="GO" id="GO:0016787">
    <property type="term" value="F:hydrolase activity"/>
    <property type="evidence" value="ECO:0007669"/>
    <property type="project" value="UniProtKB-KW"/>
</dbReference>
<dbReference type="EMBL" id="CP036433">
    <property type="protein sequence ID" value="QDU92308.1"/>
    <property type="molecule type" value="Genomic_DNA"/>
</dbReference>
<feature type="chain" id="PRO_5022193768" evidence="1">
    <location>
        <begin position="20"/>
        <end position="378"/>
    </location>
</feature>
<dbReference type="RefSeq" id="WP_145048148.1">
    <property type="nucleotide sequence ID" value="NZ_CP036433.1"/>
</dbReference>
<dbReference type="PANTHER" id="PTHR47381:SF3">
    <property type="entry name" value="ALPHA_BETA-HYDROLASES SUPERFAMILY PROTEIN"/>
    <property type="match status" value="1"/>
</dbReference>
<dbReference type="OrthoDB" id="8183145at2"/>
<evidence type="ECO:0000256" key="1">
    <source>
        <dbReference type="SAM" id="SignalP"/>
    </source>
</evidence>
<name>A0A518DKF0_9BACT</name>
<dbReference type="InterPro" id="IPR029058">
    <property type="entry name" value="AB_hydrolase_fold"/>
</dbReference>
<sequence length="378" mass="42590" precursor="true">MNPLLNILAVLLLVCGAGATVGQERVAPTKSRGGKPLDSPWENMPAELRVMKFPAWPLPDDLERWRRIDRDQTRNTLLECLGELPPRPASLEVKTLEREDRGDYILERFEFHNGVDALVPGIVLVPKNVKGRAPAVIGLHGHGGSSETICTDIDNPQCVGPDLARRGFVVAAIDTYFCGARARKPQKEKDWPERYRHADEGTLFRIYLWQGRTLWGMMQRDQQCLIDYLQTRPEVDPDKIGVTGMSMGGTGSWWLAAVDDRIAAVVGVAGFTRYEQLIAHNNAPLHGVYYYVPGILKHFDTEAVYALVAPRPLLMLSGDQDGGLPLDGIEILERKLGHVYRLHQQPTAFHSVVYQNTGHEYLPEMRARMVDWFERHLK</sequence>
<proteinExistence type="predicted"/>
<gene>
    <name evidence="2" type="ORF">Pla8534_00530</name>
</gene>
<evidence type="ECO:0000313" key="2">
    <source>
        <dbReference type="EMBL" id="QDU92308.1"/>
    </source>
</evidence>
<dbReference type="KEGG" id="lcre:Pla8534_00530"/>
<reference evidence="2 3" key="1">
    <citation type="submission" date="2019-02" db="EMBL/GenBank/DDBJ databases">
        <title>Deep-cultivation of Planctomycetes and their phenomic and genomic characterization uncovers novel biology.</title>
        <authorList>
            <person name="Wiegand S."/>
            <person name="Jogler M."/>
            <person name="Boedeker C."/>
            <person name="Pinto D."/>
            <person name="Vollmers J."/>
            <person name="Rivas-Marin E."/>
            <person name="Kohn T."/>
            <person name="Peeters S.H."/>
            <person name="Heuer A."/>
            <person name="Rast P."/>
            <person name="Oberbeckmann S."/>
            <person name="Bunk B."/>
            <person name="Jeske O."/>
            <person name="Meyerdierks A."/>
            <person name="Storesund J.E."/>
            <person name="Kallscheuer N."/>
            <person name="Luecker S."/>
            <person name="Lage O.M."/>
            <person name="Pohl T."/>
            <person name="Merkel B.J."/>
            <person name="Hornburger P."/>
            <person name="Mueller R.-W."/>
            <person name="Bruemmer F."/>
            <person name="Labrenz M."/>
            <person name="Spormann A.M."/>
            <person name="Op den Camp H."/>
            <person name="Overmann J."/>
            <person name="Amann R."/>
            <person name="Jetten M.S.M."/>
            <person name="Mascher T."/>
            <person name="Medema M.H."/>
            <person name="Devos D.P."/>
            <person name="Kaster A.-K."/>
            <person name="Ovreas L."/>
            <person name="Rohde M."/>
            <person name="Galperin M.Y."/>
            <person name="Jogler C."/>
        </authorList>
    </citation>
    <scope>NUCLEOTIDE SEQUENCE [LARGE SCALE GENOMIC DNA]</scope>
    <source>
        <strain evidence="2 3">Pla85_3_4</strain>
    </source>
</reference>
<dbReference type="AlphaFoldDB" id="A0A518DKF0"/>
<keyword evidence="2" id="KW-0378">Hydrolase</keyword>
<keyword evidence="1" id="KW-0732">Signal</keyword>
<dbReference type="PANTHER" id="PTHR47381">
    <property type="entry name" value="ALPHA/BETA-HYDROLASES SUPERFAMILY PROTEIN"/>
    <property type="match status" value="1"/>
</dbReference>